<evidence type="ECO:0000313" key="1">
    <source>
        <dbReference type="EMBL" id="DAE31577.1"/>
    </source>
</evidence>
<dbReference type="EMBL" id="BK059109">
    <property type="protein sequence ID" value="DAE31577.1"/>
    <property type="molecule type" value="Genomic_DNA"/>
</dbReference>
<organism evidence="1">
    <name type="scientific">virus sp. ctBM815</name>
    <dbReference type="NCBI Taxonomy" id="2825806"/>
    <lineage>
        <taxon>Viruses</taxon>
    </lineage>
</organism>
<accession>A0A8S5RKF0</accession>
<protein>
    <submittedName>
        <fullName evidence="1">Uncharacterized protein</fullName>
    </submittedName>
</protein>
<reference evidence="1" key="1">
    <citation type="journal article" date="2021" name="Proc. Natl. Acad. Sci. U.S.A.">
        <title>A Catalog of Tens of Thousands of Viruses from Human Metagenomes Reveals Hidden Associations with Chronic Diseases.</title>
        <authorList>
            <person name="Tisza M.J."/>
            <person name="Buck C.B."/>
        </authorList>
    </citation>
    <scope>NUCLEOTIDE SEQUENCE</scope>
    <source>
        <strain evidence="1">CtBM815</strain>
    </source>
</reference>
<sequence>MLIAFLRSHSTLLPYPVFQNTLQLLRLSKLLLLLLA</sequence>
<name>A0A8S5RKF0_9VIRU</name>
<proteinExistence type="predicted"/>